<dbReference type="InterPro" id="IPR049492">
    <property type="entry name" value="BD-FAE-like_dom"/>
</dbReference>
<evidence type="ECO:0000256" key="2">
    <source>
        <dbReference type="SAM" id="SignalP"/>
    </source>
</evidence>
<feature type="signal peptide" evidence="2">
    <location>
        <begin position="1"/>
        <end position="20"/>
    </location>
</feature>
<keyword evidence="1 4" id="KW-0378">Hydrolase</keyword>
<organism evidence="4 5">
    <name type="scientific">Stieleria marina</name>
    <dbReference type="NCBI Taxonomy" id="1930275"/>
    <lineage>
        <taxon>Bacteria</taxon>
        <taxon>Pseudomonadati</taxon>
        <taxon>Planctomycetota</taxon>
        <taxon>Planctomycetia</taxon>
        <taxon>Pirellulales</taxon>
        <taxon>Pirellulaceae</taxon>
        <taxon>Stieleria</taxon>
    </lineage>
</organism>
<dbReference type="AlphaFoldDB" id="A0A517NTV9"/>
<evidence type="ECO:0000313" key="5">
    <source>
        <dbReference type="Proteomes" id="UP000319817"/>
    </source>
</evidence>
<dbReference type="InterPro" id="IPR050300">
    <property type="entry name" value="GDXG_lipolytic_enzyme"/>
</dbReference>
<evidence type="ECO:0000256" key="1">
    <source>
        <dbReference type="ARBA" id="ARBA00022801"/>
    </source>
</evidence>
<dbReference type="PANTHER" id="PTHR48081">
    <property type="entry name" value="AB HYDROLASE SUPERFAMILY PROTEIN C4A8.06C"/>
    <property type="match status" value="1"/>
</dbReference>
<keyword evidence="2" id="KW-0732">Signal</keyword>
<dbReference type="EMBL" id="CP036526">
    <property type="protein sequence ID" value="QDT10559.1"/>
    <property type="molecule type" value="Genomic_DNA"/>
</dbReference>
<protein>
    <submittedName>
        <fullName evidence="4">Carboxylesterase NlhH</fullName>
        <ecNumber evidence="4">3.1.1.1</ecNumber>
    </submittedName>
</protein>
<name>A0A517NTV9_9BACT</name>
<evidence type="ECO:0000259" key="3">
    <source>
        <dbReference type="Pfam" id="PF20434"/>
    </source>
</evidence>
<dbReference type="OrthoDB" id="265201at2"/>
<dbReference type="Proteomes" id="UP000319817">
    <property type="component" value="Chromosome"/>
</dbReference>
<accession>A0A517NTV9</accession>
<proteinExistence type="predicted"/>
<gene>
    <name evidence="4" type="primary">nlhH_5</name>
    <name evidence="4" type="ORF">K239x_25160</name>
</gene>
<sequence length="314" mass="33716" precursor="true">MTRVLLVLTLGCFVCSVALADERGEGSGSQRDSDSGKQSAAAKATVQETADLVYAEIDGQQLKLDLYVPQTQRPCPLLVWIHGGGWRAGSRKRVPVLPMTEQGFAVASISYRFTDKAVFPAQIYDCKAAIRWLRGNAKAYGYDADWIAVSGGSAGGHLALLMGVSGEVNALEGTGGGFADQSSAVQAIVDYFGPSDFVLRGRTQPERAYTQESGSFALLGGVRDGKLSGVMEKFASPTHYVSAEDPPLLIFHGTEDKVVLHDQSERIANAYAAAGLDAKLVSVKKAGHGGKVFFREPYLEMLTDFLQRHRPAPE</sequence>
<dbReference type="SUPFAM" id="SSF53474">
    <property type="entry name" value="alpha/beta-Hydrolases"/>
    <property type="match status" value="1"/>
</dbReference>
<reference evidence="4 5" key="1">
    <citation type="submission" date="2019-02" db="EMBL/GenBank/DDBJ databases">
        <title>Deep-cultivation of Planctomycetes and their phenomic and genomic characterization uncovers novel biology.</title>
        <authorList>
            <person name="Wiegand S."/>
            <person name="Jogler M."/>
            <person name="Boedeker C."/>
            <person name="Pinto D."/>
            <person name="Vollmers J."/>
            <person name="Rivas-Marin E."/>
            <person name="Kohn T."/>
            <person name="Peeters S.H."/>
            <person name="Heuer A."/>
            <person name="Rast P."/>
            <person name="Oberbeckmann S."/>
            <person name="Bunk B."/>
            <person name="Jeske O."/>
            <person name="Meyerdierks A."/>
            <person name="Storesund J.E."/>
            <person name="Kallscheuer N."/>
            <person name="Luecker S."/>
            <person name="Lage O.M."/>
            <person name="Pohl T."/>
            <person name="Merkel B.J."/>
            <person name="Hornburger P."/>
            <person name="Mueller R.-W."/>
            <person name="Bruemmer F."/>
            <person name="Labrenz M."/>
            <person name="Spormann A.M."/>
            <person name="Op den Camp H."/>
            <person name="Overmann J."/>
            <person name="Amann R."/>
            <person name="Jetten M.S.M."/>
            <person name="Mascher T."/>
            <person name="Medema M.H."/>
            <person name="Devos D.P."/>
            <person name="Kaster A.-K."/>
            <person name="Ovreas L."/>
            <person name="Rohde M."/>
            <person name="Galperin M.Y."/>
            <person name="Jogler C."/>
        </authorList>
    </citation>
    <scope>NUCLEOTIDE SEQUENCE [LARGE SCALE GENOMIC DNA]</scope>
    <source>
        <strain evidence="4 5">K23_9</strain>
    </source>
</reference>
<dbReference type="EC" id="3.1.1.1" evidence="4"/>
<dbReference type="PANTHER" id="PTHR48081:SF13">
    <property type="entry name" value="ALPHA_BETA HYDROLASE"/>
    <property type="match status" value="1"/>
</dbReference>
<dbReference type="GO" id="GO:0106435">
    <property type="term" value="F:carboxylesterase activity"/>
    <property type="evidence" value="ECO:0007669"/>
    <property type="project" value="UniProtKB-EC"/>
</dbReference>
<dbReference type="Pfam" id="PF20434">
    <property type="entry name" value="BD-FAE"/>
    <property type="match status" value="1"/>
</dbReference>
<dbReference type="InterPro" id="IPR029058">
    <property type="entry name" value="AB_hydrolase_fold"/>
</dbReference>
<feature type="domain" description="BD-FAE-like" evidence="3">
    <location>
        <begin position="64"/>
        <end position="269"/>
    </location>
</feature>
<evidence type="ECO:0000313" key="4">
    <source>
        <dbReference type="EMBL" id="QDT10559.1"/>
    </source>
</evidence>
<keyword evidence="5" id="KW-1185">Reference proteome</keyword>
<feature type="chain" id="PRO_5021773014" evidence="2">
    <location>
        <begin position="21"/>
        <end position="314"/>
    </location>
</feature>
<dbReference type="Gene3D" id="3.40.50.1820">
    <property type="entry name" value="alpha/beta hydrolase"/>
    <property type="match status" value="1"/>
</dbReference>